<keyword evidence="2" id="KW-1185">Reference proteome</keyword>
<evidence type="ECO:0000313" key="1">
    <source>
        <dbReference type="EMBL" id="KAH0755683.1"/>
    </source>
</evidence>
<dbReference type="EMBL" id="JAIVGD010000018">
    <property type="protein sequence ID" value="KAH0755683.1"/>
    <property type="molecule type" value="Genomic_DNA"/>
</dbReference>
<accession>A0ABQ7UW77</accession>
<organism evidence="1 2">
    <name type="scientific">Solanum tuberosum</name>
    <name type="common">Potato</name>
    <dbReference type="NCBI Taxonomy" id="4113"/>
    <lineage>
        <taxon>Eukaryota</taxon>
        <taxon>Viridiplantae</taxon>
        <taxon>Streptophyta</taxon>
        <taxon>Embryophyta</taxon>
        <taxon>Tracheophyta</taxon>
        <taxon>Spermatophyta</taxon>
        <taxon>Magnoliopsida</taxon>
        <taxon>eudicotyledons</taxon>
        <taxon>Gunneridae</taxon>
        <taxon>Pentapetalae</taxon>
        <taxon>asterids</taxon>
        <taxon>lamiids</taxon>
        <taxon>Solanales</taxon>
        <taxon>Solanaceae</taxon>
        <taxon>Solanoideae</taxon>
        <taxon>Solaneae</taxon>
        <taxon>Solanum</taxon>
    </lineage>
</organism>
<reference evidence="1 2" key="1">
    <citation type="journal article" date="2021" name="bioRxiv">
        <title>Chromosome-scale and haplotype-resolved genome assembly of a tetraploid potato cultivar.</title>
        <authorList>
            <person name="Sun H."/>
            <person name="Jiao W.-B."/>
            <person name="Krause K."/>
            <person name="Campoy J.A."/>
            <person name="Goel M."/>
            <person name="Folz-Donahue K."/>
            <person name="Kukat C."/>
            <person name="Huettel B."/>
            <person name="Schneeberger K."/>
        </authorList>
    </citation>
    <scope>NUCLEOTIDE SEQUENCE [LARGE SCALE GENOMIC DNA]</scope>
    <source>
        <strain evidence="1">SolTubOtavaFocal</strain>
        <tissue evidence="1">Leaves</tissue>
    </source>
</reference>
<gene>
    <name evidence="1" type="ORF">KY290_025953</name>
</gene>
<proteinExistence type="predicted"/>
<comment type="caution">
    <text evidence="1">The sequence shown here is derived from an EMBL/GenBank/DDBJ whole genome shotgun (WGS) entry which is preliminary data.</text>
</comment>
<evidence type="ECO:0000313" key="2">
    <source>
        <dbReference type="Proteomes" id="UP000826656"/>
    </source>
</evidence>
<protein>
    <submittedName>
        <fullName evidence="1">Uncharacterized protein</fullName>
    </submittedName>
</protein>
<dbReference type="Proteomes" id="UP000826656">
    <property type="component" value="Unassembled WGS sequence"/>
</dbReference>
<sequence length="141" mass="16663">MAWLNDMHQFRQTGIFNHLGFLTDIMRFSPDRDLIKILIPFWDPTNNVFCFSNFELKPTLKELGGFTRLGKDLRSKTVIAPRSVSGNKFLEQMHIIHPHIKCFDNGWIFWNFYTQDMEGKKDFRTMKSNLKWATPPYMGKA</sequence>
<name>A0ABQ7UW77_SOLTU</name>